<dbReference type="SUPFAM" id="SSF53474">
    <property type="entry name" value="alpha/beta-Hydrolases"/>
    <property type="match status" value="1"/>
</dbReference>
<dbReference type="AlphaFoldDB" id="A0A0M2UWC8"/>
<accession>A0A0M2UWC8</accession>
<keyword evidence="2" id="KW-0378">Hydrolase</keyword>
<dbReference type="EMBL" id="LAQJ01000124">
    <property type="protein sequence ID" value="KKO20132.1"/>
    <property type="molecule type" value="Genomic_DNA"/>
</dbReference>
<evidence type="ECO:0000313" key="2">
    <source>
        <dbReference type="EMBL" id="KKO20132.1"/>
    </source>
</evidence>
<proteinExistence type="predicted"/>
<dbReference type="InterPro" id="IPR029058">
    <property type="entry name" value="AB_hydrolase_fold"/>
</dbReference>
<evidence type="ECO:0000313" key="3">
    <source>
        <dbReference type="Proteomes" id="UP000034954"/>
    </source>
</evidence>
<gene>
    <name evidence="2" type="ORF">BROFUL_01157</name>
</gene>
<name>A0A0M2UWC8_9BACT</name>
<dbReference type="Gene3D" id="3.40.50.1820">
    <property type="entry name" value="alpha/beta hydrolase"/>
    <property type="match status" value="1"/>
</dbReference>
<comment type="caution">
    <text evidence="2">The sequence shown here is derived from an EMBL/GenBank/DDBJ whole genome shotgun (WGS) entry which is preliminary data.</text>
</comment>
<dbReference type="PANTHER" id="PTHR43265:SF1">
    <property type="entry name" value="ESTERASE ESTD"/>
    <property type="match status" value="1"/>
</dbReference>
<dbReference type="GO" id="GO:0052689">
    <property type="term" value="F:carboxylic ester hydrolase activity"/>
    <property type="evidence" value="ECO:0007669"/>
    <property type="project" value="TreeGrafter"/>
</dbReference>
<reference evidence="2 3" key="1">
    <citation type="journal article" date="2013" name="BMC Microbiol.">
        <title>Identification of the type II cytochrome c maturation pathway in anammox bacteria by comparative genomics.</title>
        <authorList>
            <person name="Ferousi C."/>
            <person name="Speth D.R."/>
            <person name="Reimann J."/>
            <person name="Op den Camp H.J."/>
            <person name="Allen J.W."/>
            <person name="Keltjens J.T."/>
            <person name="Jetten M.S."/>
        </authorList>
    </citation>
    <scope>NUCLEOTIDE SEQUENCE [LARGE SCALE GENOMIC DNA]</scope>
    <source>
        <strain evidence="2">RU1</strain>
    </source>
</reference>
<evidence type="ECO:0000259" key="1">
    <source>
        <dbReference type="Pfam" id="PF00561"/>
    </source>
</evidence>
<dbReference type="PANTHER" id="PTHR43265">
    <property type="entry name" value="ESTERASE ESTD"/>
    <property type="match status" value="1"/>
</dbReference>
<feature type="domain" description="AB hydrolase-1" evidence="1">
    <location>
        <begin position="62"/>
        <end position="150"/>
    </location>
</feature>
<organism evidence="2 3">
    <name type="scientific">Candidatus Brocadia fulgida</name>
    <dbReference type="NCBI Taxonomy" id="380242"/>
    <lineage>
        <taxon>Bacteria</taxon>
        <taxon>Pseudomonadati</taxon>
        <taxon>Planctomycetota</taxon>
        <taxon>Candidatus Brocadiia</taxon>
        <taxon>Candidatus Brocadiales</taxon>
        <taxon>Candidatus Brocadiaceae</taxon>
        <taxon>Candidatus Brocadia</taxon>
    </lineage>
</organism>
<dbReference type="InterPro" id="IPR000073">
    <property type="entry name" value="AB_hydrolase_1"/>
</dbReference>
<dbReference type="Proteomes" id="UP000034954">
    <property type="component" value="Unassembled WGS sequence"/>
</dbReference>
<dbReference type="Pfam" id="PF00561">
    <property type="entry name" value="Abhydrolase_1"/>
    <property type="match status" value="1"/>
</dbReference>
<dbReference type="InterPro" id="IPR053145">
    <property type="entry name" value="AB_hydrolase_Est10"/>
</dbReference>
<protein>
    <submittedName>
        <fullName evidence="2">Alpha/beta hydrolase family protein</fullName>
    </submittedName>
</protein>
<keyword evidence="3" id="KW-1185">Reference proteome</keyword>
<sequence length="299" mass="34464">MSHIYSTKNPGSQCTEKPVFIQTRNYDIFGILHIPDTSSSRDKVVVILLTGASIPRTHRNRMWVILARQLAESGFFSFRFDYRGLGESTGLFEDVSIDKVLSQDLLHIINFLTNLINPGKIILVGECFGARTALSMVNLIKFHGLVFLAAPTINNAERVTHQAGRKDITHYINKLKWQRWGTFLNTERIKRNFIFFIKRIHNKWAGINTNLLISESFSNQLSTLVKKGIPSLMIYGTRDEFYENMKLFLQKIDPEKRKNVEFYEIQGEKAHGLVVDVLVQETVIAKILKWIVSRYLIMN</sequence>